<dbReference type="AlphaFoldDB" id="A0A7K0GNI0"/>
<organism evidence="2 3">
    <name type="scientific">Parabacteroides distasonis</name>
    <dbReference type="NCBI Taxonomy" id="823"/>
    <lineage>
        <taxon>Bacteria</taxon>
        <taxon>Pseudomonadati</taxon>
        <taxon>Bacteroidota</taxon>
        <taxon>Bacteroidia</taxon>
        <taxon>Bacteroidales</taxon>
        <taxon>Tannerellaceae</taxon>
        <taxon>Parabacteroides</taxon>
    </lineage>
</organism>
<reference evidence="2 3" key="1">
    <citation type="journal article" date="2019" name="Nat. Med.">
        <title>A library of human gut bacterial isolates paired with longitudinal multiomics data enables mechanistic microbiome research.</title>
        <authorList>
            <person name="Poyet M."/>
            <person name="Groussin M."/>
            <person name="Gibbons S.M."/>
            <person name="Avila-Pacheco J."/>
            <person name="Jiang X."/>
            <person name="Kearney S.M."/>
            <person name="Perrotta A.R."/>
            <person name="Berdy B."/>
            <person name="Zhao S."/>
            <person name="Lieberman T.D."/>
            <person name="Swanson P.K."/>
            <person name="Smith M."/>
            <person name="Roesemann S."/>
            <person name="Alexander J.E."/>
            <person name="Rich S.A."/>
            <person name="Livny J."/>
            <person name="Vlamakis H."/>
            <person name="Clish C."/>
            <person name="Bullock K."/>
            <person name="Deik A."/>
            <person name="Scott J."/>
            <person name="Pierce K.A."/>
            <person name="Xavier R.J."/>
            <person name="Alm E.J."/>
        </authorList>
    </citation>
    <scope>NUCLEOTIDE SEQUENCE [LARGE SCALE GENOMIC DNA]</scope>
    <source>
        <strain evidence="2 3">BIOML-A41</strain>
    </source>
</reference>
<name>A0A7K0GNI0_PARDI</name>
<proteinExistence type="predicted"/>
<gene>
    <name evidence="2" type="ORF">GKD59_21945</name>
</gene>
<feature type="region of interest" description="Disordered" evidence="1">
    <location>
        <begin position="162"/>
        <end position="182"/>
    </location>
</feature>
<evidence type="ECO:0000313" key="2">
    <source>
        <dbReference type="EMBL" id="MRY60513.1"/>
    </source>
</evidence>
<dbReference type="RefSeq" id="WP_015968714.1">
    <property type="nucleotide sequence ID" value="NZ_WKLT01000038.1"/>
</dbReference>
<dbReference type="EMBL" id="WKLT01000038">
    <property type="protein sequence ID" value="MRY60513.1"/>
    <property type="molecule type" value="Genomic_DNA"/>
</dbReference>
<dbReference type="Proteomes" id="UP000463337">
    <property type="component" value="Unassembled WGS sequence"/>
</dbReference>
<evidence type="ECO:0000256" key="1">
    <source>
        <dbReference type="SAM" id="MobiDB-lite"/>
    </source>
</evidence>
<sequence length="182" mass="20091">MSQTTITEVHEAIKAKLRETFPKVTVDDYNPEPELSVLAPALLLELEEFPMGADVGDDRYPAACRFSVHCVLGWEVKSLALELWEFSAAVAQLIRKSGVWVKGGVLTKPEGLEVYPGSFRKDTQQGYDSRVVTWNQTLYLGESMWNADGITPQEIYLAYAPGGDVPPADEHEKAEYAGAPNS</sequence>
<comment type="caution">
    <text evidence="2">The sequence shown here is derived from an EMBL/GenBank/DDBJ whole genome shotgun (WGS) entry which is preliminary data.</text>
</comment>
<evidence type="ECO:0000313" key="3">
    <source>
        <dbReference type="Proteomes" id="UP000463337"/>
    </source>
</evidence>
<accession>A0A7K0GNI0</accession>
<protein>
    <submittedName>
        <fullName evidence="2">Uncharacterized protein</fullName>
    </submittedName>
</protein>